<evidence type="ECO:0000313" key="2">
    <source>
        <dbReference type="Proteomes" id="UP000030760"/>
    </source>
</evidence>
<evidence type="ECO:0000313" key="1">
    <source>
        <dbReference type="EMBL" id="EMF56491.1"/>
    </source>
</evidence>
<dbReference type="AlphaFoldDB" id="M3EJE6"/>
<reference evidence="2" key="1">
    <citation type="journal article" date="2013" name="Genome Announc.">
        <title>Draft Genome Sequence of Streptomyces bottropensis ATCC 25435, a Bottromycin-Producing Actinomycete.</title>
        <authorList>
            <person name="Zhang H."/>
            <person name="Zhou W."/>
            <person name="Zhuang Y."/>
            <person name="Liang X."/>
            <person name="Liu T."/>
        </authorList>
    </citation>
    <scope>NUCLEOTIDE SEQUENCE [LARGE SCALE GENOMIC DNA]</scope>
    <source>
        <strain evidence="2">ATCC 25435</strain>
    </source>
</reference>
<dbReference type="Proteomes" id="UP000030760">
    <property type="component" value="Unassembled WGS sequence"/>
</dbReference>
<dbReference type="EMBL" id="KB405062">
    <property type="protein sequence ID" value="EMF56491.1"/>
    <property type="molecule type" value="Genomic_DNA"/>
</dbReference>
<sequence>MGITRIGHLGEAAQQSGHFFRCDLWMLAELVKGRRDQR</sequence>
<gene>
    <name evidence="1" type="ORF">SBD_2052</name>
</gene>
<accession>M3EJE6</accession>
<proteinExistence type="predicted"/>
<name>M3EJE6_9ACTN</name>
<organism evidence="1 2">
    <name type="scientific">Streptomyces bottropensis ATCC 25435</name>
    <dbReference type="NCBI Taxonomy" id="1054862"/>
    <lineage>
        <taxon>Bacteria</taxon>
        <taxon>Bacillati</taxon>
        <taxon>Actinomycetota</taxon>
        <taxon>Actinomycetes</taxon>
        <taxon>Kitasatosporales</taxon>
        <taxon>Streptomycetaceae</taxon>
        <taxon>Streptomyces</taxon>
    </lineage>
</organism>
<protein>
    <submittedName>
        <fullName evidence="1">Uncharacterized protein</fullName>
    </submittedName>
</protein>